<evidence type="ECO:0000256" key="3">
    <source>
        <dbReference type="ARBA" id="ARBA00006958"/>
    </source>
</evidence>
<keyword evidence="10" id="KW-1185">Reference proteome</keyword>
<dbReference type="Proteomes" id="UP000198287">
    <property type="component" value="Unassembled WGS sequence"/>
</dbReference>
<name>A0A226DTH4_FOLCA</name>
<comment type="subcellular location">
    <subcellularLocation>
        <location evidence="2">Nucleus</location>
    </subcellularLocation>
</comment>
<comment type="caution">
    <text evidence="9">The sequence shown here is derived from an EMBL/GenBank/DDBJ whole genome shotgun (WGS) entry which is preliminary data.</text>
</comment>
<keyword evidence="7" id="KW-0539">Nucleus</keyword>
<gene>
    <name evidence="9" type="ORF">Fcan01_16706</name>
</gene>
<evidence type="ECO:0000256" key="5">
    <source>
        <dbReference type="ARBA" id="ARBA00022723"/>
    </source>
</evidence>
<feature type="domain" description="DDE Tnp4" evidence="8">
    <location>
        <begin position="110"/>
        <end position="274"/>
    </location>
</feature>
<dbReference type="Pfam" id="PF13359">
    <property type="entry name" value="DDE_Tnp_4"/>
    <property type="match status" value="1"/>
</dbReference>
<dbReference type="GO" id="GO:0004518">
    <property type="term" value="F:nuclease activity"/>
    <property type="evidence" value="ECO:0007669"/>
    <property type="project" value="UniProtKB-KW"/>
</dbReference>
<comment type="similarity">
    <text evidence="3">Belongs to the HARBI1 family.</text>
</comment>
<evidence type="ECO:0000256" key="2">
    <source>
        <dbReference type="ARBA" id="ARBA00004123"/>
    </source>
</evidence>
<comment type="cofactor">
    <cofactor evidence="1">
        <name>a divalent metal cation</name>
        <dbReference type="ChEBI" id="CHEBI:60240"/>
    </cofactor>
</comment>
<proteinExistence type="inferred from homology"/>
<reference evidence="9 10" key="1">
    <citation type="submission" date="2015-12" db="EMBL/GenBank/DDBJ databases">
        <title>The genome of Folsomia candida.</title>
        <authorList>
            <person name="Faddeeva A."/>
            <person name="Derks M.F."/>
            <person name="Anvar Y."/>
            <person name="Smit S."/>
            <person name="Van Straalen N."/>
            <person name="Roelofs D."/>
        </authorList>
    </citation>
    <scope>NUCLEOTIDE SEQUENCE [LARGE SCALE GENOMIC DNA]</scope>
    <source>
        <strain evidence="9 10">VU population</strain>
        <tissue evidence="9">Whole body</tissue>
    </source>
</reference>
<dbReference type="GO" id="GO:0005634">
    <property type="term" value="C:nucleus"/>
    <property type="evidence" value="ECO:0007669"/>
    <property type="project" value="UniProtKB-SubCell"/>
</dbReference>
<evidence type="ECO:0000256" key="4">
    <source>
        <dbReference type="ARBA" id="ARBA00022722"/>
    </source>
</evidence>
<evidence type="ECO:0000256" key="6">
    <source>
        <dbReference type="ARBA" id="ARBA00022801"/>
    </source>
</evidence>
<evidence type="ECO:0000313" key="9">
    <source>
        <dbReference type="EMBL" id="OXA48503.1"/>
    </source>
</evidence>
<dbReference type="PANTHER" id="PTHR22930">
    <property type="match status" value="1"/>
</dbReference>
<evidence type="ECO:0000259" key="8">
    <source>
        <dbReference type="Pfam" id="PF13359"/>
    </source>
</evidence>
<dbReference type="OrthoDB" id="6627079at2759"/>
<keyword evidence="4" id="KW-0540">Nuclease</keyword>
<dbReference type="AlphaFoldDB" id="A0A226DTH4"/>
<dbReference type="PANTHER" id="PTHR22930:SF269">
    <property type="entry name" value="NUCLEASE HARBI1-LIKE PROTEIN"/>
    <property type="match status" value="1"/>
</dbReference>
<accession>A0A226DTH4</accession>
<sequence length="362" mass="41313">MESEIEEEIIALAAASVLIKRTKRRRKRPKFHINPYLQLRNIKGRYLASGSYQRHVASVYRVSKQAIGKIIDRTCEALYKSLKPITPQIWLNISNRYHELWNLPNCVGAIDGKHVQIVNPPNSGSSFYNYKGFFSIVLMGVCDADYRFTYVDIGAYGSESDSNIFRKCDFGKSLSRDELNLPPDAKINGQPIPFYFVADDAFPLHRRILKPYSPSRNAQLTNSERIFNYRLSRARRCIENAFGILCSRWRVLAKSLQMKPERVQKIVAACLLHNFLMNEVKSTYCPDGYADQLDDNGDIIEGGWRVNLPANSCQNSQFSPNVAGRTSENAKLIRDCVKEYVNGDRGALAWQTMRVLGLIRNE</sequence>
<dbReference type="InterPro" id="IPR027806">
    <property type="entry name" value="HARBI1_dom"/>
</dbReference>
<dbReference type="GO" id="GO:0016787">
    <property type="term" value="F:hydrolase activity"/>
    <property type="evidence" value="ECO:0007669"/>
    <property type="project" value="UniProtKB-KW"/>
</dbReference>
<dbReference type="OMA" id="PRICYNT"/>
<dbReference type="InterPro" id="IPR045249">
    <property type="entry name" value="HARBI1-like"/>
</dbReference>
<dbReference type="EMBL" id="LNIX01000011">
    <property type="protein sequence ID" value="OXA48503.1"/>
    <property type="molecule type" value="Genomic_DNA"/>
</dbReference>
<protein>
    <submittedName>
        <fullName evidence="9">Putative nuclease HARBI1</fullName>
    </submittedName>
</protein>
<evidence type="ECO:0000256" key="7">
    <source>
        <dbReference type="ARBA" id="ARBA00023242"/>
    </source>
</evidence>
<evidence type="ECO:0000313" key="10">
    <source>
        <dbReference type="Proteomes" id="UP000198287"/>
    </source>
</evidence>
<evidence type="ECO:0000256" key="1">
    <source>
        <dbReference type="ARBA" id="ARBA00001968"/>
    </source>
</evidence>
<keyword evidence="6" id="KW-0378">Hydrolase</keyword>
<dbReference type="GO" id="GO:0046872">
    <property type="term" value="F:metal ion binding"/>
    <property type="evidence" value="ECO:0007669"/>
    <property type="project" value="UniProtKB-KW"/>
</dbReference>
<keyword evidence="5" id="KW-0479">Metal-binding</keyword>
<organism evidence="9 10">
    <name type="scientific">Folsomia candida</name>
    <name type="common">Springtail</name>
    <dbReference type="NCBI Taxonomy" id="158441"/>
    <lineage>
        <taxon>Eukaryota</taxon>
        <taxon>Metazoa</taxon>
        <taxon>Ecdysozoa</taxon>
        <taxon>Arthropoda</taxon>
        <taxon>Hexapoda</taxon>
        <taxon>Collembola</taxon>
        <taxon>Entomobryomorpha</taxon>
        <taxon>Isotomoidea</taxon>
        <taxon>Isotomidae</taxon>
        <taxon>Proisotominae</taxon>
        <taxon>Folsomia</taxon>
    </lineage>
</organism>